<sequence length="75" mass="8752">MINSFLNLSIIDAILPIITIFFILNSKINNIQQYIQHSTSIIHRKIDNLKLLLLLLLLNKLISITEKYFLIEKNS</sequence>
<dbReference type="AlphaFoldDB" id="A0A379WQX9"/>
<accession>A0A379WQX9</accession>
<organism evidence="2 3">
    <name type="scientific">Salmonella enterica I</name>
    <dbReference type="NCBI Taxonomy" id="59201"/>
    <lineage>
        <taxon>Bacteria</taxon>
        <taxon>Pseudomonadati</taxon>
        <taxon>Pseudomonadota</taxon>
        <taxon>Gammaproteobacteria</taxon>
        <taxon>Enterobacterales</taxon>
        <taxon>Enterobacteriaceae</taxon>
        <taxon>Salmonella</taxon>
    </lineage>
</organism>
<reference evidence="2 3" key="1">
    <citation type="submission" date="2018-06" db="EMBL/GenBank/DDBJ databases">
        <authorList>
            <consortium name="Pathogen Informatics"/>
            <person name="Doyle S."/>
        </authorList>
    </citation>
    <scope>NUCLEOTIDE SEQUENCE [LARGE SCALE GENOMIC DNA]</scope>
    <source>
        <strain evidence="2 3">NCTC8261</strain>
    </source>
</reference>
<evidence type="ECO:0000256" key="1">
    <source>
        <dbReference type="SAM" id="Phobius"/>
    </source>
</evidence>
<dbReference type="EMBL" id="UGXT01000002">
    <property type="protein sequence ID" value="SUH36517.1"/>
    <property type="molecule type" value="Genomic_DNA"/>
</dbReference>
<gene>
    <name evidence="2" type="ORF">NCTC8261_02774</name>
</gene>
<feature type="transmembrane region" description="Helical" evidence="1">
    <location>
        <begin position="6"/>
        <end position="24"/>
    </location>
</feature>
<name>A0A379WQX9_SALET</name>
<proteinExistence type="predicted"/>
<keyword evidence="1" id="KW-0812">Transmembrane</keyword>
<keyword evidence="1" id="KW-1133">Transmembrane helix</keyword>
<protein>
    <submittedName>
        <fullName evidence="2">Uncharacterized protein</fullName>
    </submittedName>
</protein>
<keyword evidence="1" id="KW-0472">Membrane</keyword>
<evidence type="ECO:0000313" key="3">
    <source>
        <dbReference type="Proteomes" id="UP000254712"/>
    </source>
</evidence>
<evidence type="ECO:0000313" key="2">
    <source>
        <dbReference type="EMBL" id="SUH36517.1"/>
    </source>
</evidence>
<dbReference type="Proteomes" id="UP000254712">
    <property type="component" value="Unassembled WGS sequence"/>
</dbReference>